<evidence type="ECO:0000313" key="2">
    <source>
        <dbReference type="EMBL" id="GAA0278903.1"/>
    </source>
</evidence>
<sequence>MSARKAAVLTAVGVLAVVAVVAAGFVTPTRPWAEETGSPTVETADQAPPAPVDSPRAGSDYGVETTTDDCPATADGGRCVVEPECWSGMVVIVGQVTIERQPCEDLHRWETFAVAPLPGDALTSNQKTLAAHPAVQKLCRADVMLATRRANAPKIPAAEWSVDVLPPSEAAFADGSRVYRCVAAVISPDTDGSTGSAFTG</sequence>
<dbReference type="Proteomes" id="UP001500967">
    <property type="component" value="Unassembled WGS sequence"/>
</dbReference>
<dbReference type="EMBL" id="BAAAGX010000041">
    <property type="protein sequence ID" value="GAA0278903.1"/>
    <property type="molecule type" value="Genomic_DNA"/>
</dbReference>
<gene>
    <name evidence="2" type="ORF">GCM10009539_78400</name>
</gene>
<accession>A0ABN0V741</accession>
<protein>
    <recommendedName>
        <fullName evidence="4">Septum formation-related domain-containing protein</fullName>
    </recommendedName>
</protein>
<comment type="caution">
    <text evidence="2">The sequence shown here is derived from an EMBL/GenBank/DDBJ whole genome shotgun (WGS) entry which is preliminary data.</text>
</comment>
<keyword evidence="3" id="KW-1185">Reference proteome</keyword>
<evidence type="ECO:0008006" key="4">
    <source>
        <dbReference type="Google" id="ProtNLM"/>
    </source>
</evidence>
<feature type="region of interest" description="Disordered" evidence="1">
    <location>
        <begin position="30"/>
        <end position="63"/>
    </location>
</feature>
<organism evidence="2 3">
    <name type="scientific">Cryptosporangium japonicum</name>
    <dbReference type="NCBI Taxonomy" id="80872"/>
    <lineage>
        <taxon>Bacteria</taxon>
        <taxon>Bacillati</taxon>
        <taxon>Actinomycetota</taxon>
        <taxon>Actinomycetes</taxon>
        <taxon>Cryptosporangiales</taxon>
        <taxon>Cryptosporangiaceae</taxon>
        <taxon>Cryptosporangium</taxon>
    </lineage>
</organism>
<evidence type="ECO:0000256" key="1">
    <source>
        <dbReference type="SAM" id="MobiDB-lite"/>
    </source>
</evidence>
<name>A0ABN0V741_9ACTN</name>
<proteinExistence type="predicted"/>
<evidence type="ECO:0000313" key="3">
    <source>
        <dbReference type="Proteomes" id="UP001500967"/>
    </source>
</evidence>
<reference evidence="2 3" key="1">
    <citation type="journal article" date="2019" name="Int. J. Syst. Evol. Microbiol.">
        <title>The Global Catalogue of Microorganisms (GCM) 10K type strain sequencing project: providing services to taxonomists for standard genome sequencing and annotation.</title>
        <authorList>
            <consortium name="The Broad Institute Genomics Platform"/>
            <consortium name="The Broad Institute Genome Sequencing Center for Infectious Disease"/>
            <person name="Wu L."/>
            <person name="Ma J."/>
        </authorList>
    </citation>
    <scope>NUCLEOTIDE SEQUENCE [LARGE SCALE GENOMIC DNA]</scope>
    <source>
        <strain evidence="2 3">JCM 10425</strain>
    </source>
</reference>